<gene>
    <name evidence="2" type="ORF">FGF68_01500</name>
</gene>
<dbReference type="PRINTS" id="PR00111">
    <property type="entry name" value="ABHYDROLASE"/>
</dbReference>
<dbReference type="RefSeq" id="WP_139626094.1">
    <property type="nucleotide sequence ID" value="NZ_VDCI01000001.1"/>
</dbReference>
<dbReference type="InterPro" id="IPR000639">
    <property type="entry name" value="Epox_hydrolase-like"/>
</dbReference>
<reference evidence="2 3" key="1">
    <citation type="submission" date="2019-05" db="EMBL/GenBank/DDBJ databases">
        <title>Draft Whole-Genome sequence of the green sulfur bacterium Prosthecochloris vibrioformis DSM 260.</title>
        <authorList>
            <person name="Meyer T.E."/>
            <person name="Kyndt J.A."/>
        </authorList>
    </citation>
    <scope>NUCLEOTIDE SEQUENCE [LARGE SCALE GENOMIC DNA]</scope>
    <source>
        <strain evidence="2 3">DSM 260</strain>
    </source>
</reference>
<dbReference type="Gene3D" id="3.40.50.1820">
    <property type="entry name" value="alpha/beta hydrolase"/>
    <property type="match status" value="1"/>
</dbReference>
<accession>A0A5C4S449</accession>
<dbReference type="GO" id="GO:0016020">
    <property type="term" value="C:membrane"/>
    <property type="evidence" value="ECO:0007669"/>
    <property type="project" value="TreeGrafter"/>
</dbReference>
<keyword evidence="2" id="KW-0378">Hydrolase</keyword>
<dbReference type="Pfam" id="PF00561">
    <property type="entry name" value="Abhydrolase_1"/>
    <property type="match status" value="1"/>
</dbReference>
<name>A0A5C4S449_PROVB</name>
<dbReference type="InterPro" id="IPR000073">
    <property type="entry name" value="AB_hydrolase_1"/>
</dbReference>
<dbReference type="GO" id="GO:0016787">
    <property type="term" value="F:hydrolase activity"/>
    <property type="evidence" value="ECO:0007669"/>
    <property type="project" value="UniProtKB-KW"/>
</dbReference>
<dbReference type="EMBL" id="VDCI01000001">
    <property type="protein sequence ID" value="TNJ37879.1"/>
    <property type="molecule type" value="Genomic_DNA"/>
</dbReference>
<dbReference type="InterPro" id="IPR050266">
    <property type="entry name" value="AB_hydrolase_sf"/>
</dbReference>
<dbReference type="AlphaFoldDB" id="A0A5C4S449"/>
<evidence type="ECO:0000313" key="3">
    <source>
        <dbReference type="Proteomes" id="UP000309544"/>
    </source>
</evidence>
<proteinExistence type="predicted"/>
<dbReference type="Proteomes" id="UP000309544">
    <property type="component" value="Unassembled WGS sequence"/>
</dbReference>
<evidence type="ECO:0000313" key="2">
    <source>
        <dbReference type="EMBL" id="TNJ37879.1"/>
    </source>
</evidence>
<organism evidence="2 3">
    <name type="scientific">Prosthecochloris vibrioformis</name>
    <name type="common">Chlorobium vibrioforme</name>
    <dbReference type="NCBI Taxonomy" id="1098"/>
    <lineage>
        <taxon>Bacteria</taxon>
        <taxon>Pseudomonadati</taxon>
        <taxon>Chlorobiota</taxon>
        <taxon>Chlorobiia</taxon>
        <taxon>Chlorobiales</taxon>
        <taxon>Chlorobiaceae</taxon>
        <taxon>Prosthecochloris</taxon>
    </lineage>
</organism>
<sequence>MLTYRERGLDQKDKGTTGHAVLLLHAFPLSAEMWEPQLDMLTKNGYVALAPNVYGVDGSPSRKAWTFCDYADELAQLLQQLGIATVTVVGLSMGGYQAFELWKRHPEQVASLVLCDTRAESDTPQATQNRQEFMKAVRDKGAVEAVRRMLPQVFREGAERSREEELFSSMVMQQSGEAIAETMAAIAGRTDSTPILETVTCPTTIITGTGDRLTPPNLAESMHRAIPHAENLQLDNAGHLSNMEQPEAFNRLLLSHLGKLRLRDLG</sequence>
<keyword evidence="3" id="KW-1185">Reference proteome</keyword>
<protein>
    <submittedName>
        <fullName evidence="2">Alpha/beta hydrolase</fullName>
    </submittedName>
</protein>
<dbReference type="SUPFAM" id="SSF53474">
    <property type="entry name" value="alpha/beta-Hydrolases"/>
    <property type="match status" value="1"/>
</dbReference>
<dbReference type="PANTHER" id="PTHR43798">
    <property type="entry name" value="MONOACYLGLYCEROL LIPASE"/>
    <property type="match status" value="1"/>
</dbReference>
<comment type="caution">
    <text evidence="2">The sequence shown here is derived from an EMBL/GenBank/DDBJ whole genome shotgun (WGS) entry which is preliminary data.</text>
</comment>
<dbReference type="PANTHER" id="PTHR43798:SF33">
    <property type="entry name" value="HYDROLASE, PUTATIVE (AFU_ORTHOLOGUE AFUA_2G14860)-RELATED"/>
    <property type="match status" value="1"/>
</dbReference>
<dbReference type="InterPro" id="IPR029058">
    <property type="entry name" value="AB_hydrolase_fold"/>
</dbReference>
<dbReference type="PRINTS" id="PR00412">
    <property type="entry name" value="EPOXHYDRLASE"/>
</dbReference>
<feature type="domain" description="AB hydrolase-1" evidence="1">
    <location>
        <begin position="20"/>
        <end position="246"/>
    </location>
</feature>
<evidence type="ECO:0000259" key="1">
    <source>
        <dbReference type="Pfam" id="PF00561"/>
    </source>
</evidence>